<evidence type="ECO:0000256" key="5">
    <source>
        <dbReference type="ARBA" id="ARBA00023136"/>
    </source>
</evidence>
<keyword evidence="5 6" id="KW-0472">Membrane</keyword>
<protein>
    <recommendedName>
        <fullName evidence="7">Major facilitator superfamily associated domain-containing protein</fullName>
    </recommendedName>
</protein>
<dbReference type="PANTHER" id="PTHR16172">
    <property type="entry name" value="MAJOR FACILITATOR SUPERFAMILY DOMAIN-CONTAINING PROTEIN 6-LIKE"/>
    <property type="match status" value="1"/>
</dbReference>
<dbReference type="RefSeq" id="XP_066932436.1">
    <property type="nucleotide sequence ID" value="XM_067076335.1"/>
</dbReference>
<evidence type="ECO:0000256" key="6">
    <source>
        <dbReference type="SAM" id="Phobius"/>
    </source>
</evidence>
<feature type="transmembrane region" description="Helical" evidence="6">
    <location>
        <begin position="639"/>
        <end position="665"/>
    </location>
</feature>
<evidence type="ECO:0000256" key="4">
    <source>
        <dbReference type="ARBA" id="ARBA00022989"/>
    </source>
</evidence>
<dbReference type="InterPro" id="IPR036259">
    <property type="entry name" value="MFS_trans_sf"/>
</dbReference>
<reference evidence="8" key="1">
    <citation type="submission" date="2021-01" db="UniProtKB">
        <authorList>
            <consortium name="EnsemblMetazoa"/>
        </authorList>
    </citation>
    <scope>IDENTIFICATION</scope>
</reference>
<feature type="transmembrane region" description="Helical" evidence="6">
    <location>
        <begin position="92"/>
        <end position="112"/>
    </location>
</feature>
<sequence>MASNTFFSSGSASTLSPTLLSPNVTNLNISQRFQQPDYIKRNLTEEQYQIHEQNEPIDGNGDSQSDDDNEKKNGFKNRCLDWTHKHLIVYKMFYFMFYGAVGSLFPYLAVFYKQLFLSAQQVGFLIGVRPFIQMATAPLWGAIADTCNVKKIILLMSIASWLGTNYSISLVRIPPSIACAQNDTMVRLPPPAKITDQSLSNLTQTYVEAATKRRKTNITKTQYMVYPHSSDNRPGTDSKINQYTKTHKIDTFLQDDKLEPDSKIKQNMKGRKIDRVLEKTQHFIVQPHSRQRRSDHLVTGINTQLSTDGNKTINQPLRTTSQKISEAQRLLAADEIEEEFDTLNTDGDYPWPLESDESVEQKEVSKNNAHNIFIVLIIITVLGTTLASPTATLADTATLENLNDQMYNYGFQRVWGALGWGLGAFIVGLVVSYIQRIDCRKGNHVDYILSFYVYAVMMGLAFICALFFKFSLVEQDQPYSQSLGEAIYLFCDCQHVSFVITLLCSGASLGFVHTFLFWHLHDLGATQTLFSMLTAVQCLSEVIMYFVSGYLLLKIGYDYVLYIGLTSNILRLIAYSCIREPLLSLPIEILQGVSSAAIWTSAVCYIGLIPGAPVTLQALLHAIYWGLGHGGGGILGGVLVTYIGSNITFTIYAILSSVNLVYLLLLKYRSKLMELLGNYTYVENIPAGTYILTSMSQRATSDESNR</sequence>
<comment type="subcellular location">
    <subcellularLocation>
        <location evidence="1">Membrane</location>
        <topology evidence="1">Multi-pass membrane protein</topology>
    </subcellularLocation>
</comment>
<feature type="transmembrane region" description="Helical" evidence="6">
    <location>
        <begin position="447"/>
        <end position="468"/>
    </location>
</feature>
<dbReference type="InterPro" id="IPR024989">
    <property type="entry name" value="MFS_assoc_dom"/>
</dbReference>
<dbReference type="SUPFAM" id="SSF103473">
    <property type="entry name" value="MFS general substrate transporter"/>
    <property type="match status" value="1"/>
</dbReference>
<feature type="transmembrane region" description="Helical" evidence="6">
    <location>
        <begin position="498"/>
        <end position="518"/>
    </location>
</feature>
<feature type="domain" description="Major facilitator superfamily associated" evidence="7">
    <location>
        <begin position="88"/>
        <end position="650"/>
    </location>
</feature>
<feature type="transmembrane region" description="Helical" evidence="6">
    <location>
        <begin position="372"/>
        <end position="394"/>
    </location>
</feature>
<evidence type="ECO:0000313" key="9">
    <source>
        <dbReference type="Proteomes" id="UP000594262"/>
    </source>
</evidence>
<keyword evidence="9" id="KW-1185">Reference proteome</keyword>
<evidence type="ECO:0000259" key="7">
    <source>
        <dbReference type="Pfam" id="PF12832"/>
    </source>
</evidence>
<dbReference type="GO" id="GO:0016020">
    <property type="term" value="C:membrane"/>
    <property type="evidence" value="ECO:0007669"/>
    <property type="project" value="UniProtKB-SubCell"/>
</dbReference>
<evidence type="ECO:0000256" key="3">
    <source>
        <dbReference type="ARBA" id="ARBA00022692"/>
    </source>
</evidence>
<dbReference type="EnsemblMetazoa" id="CLYHEMT013905.1">
    <property type="protein sequence ID" value="CLYHEMP013905.1"/>
    <property type="gene ID" value="CLYHEMG013905"/>
</dbReference>
<evidence type="ECO:0000313" key="8">
    <source>
        <dbReference type="EnsemblMetazoa" id="CLYHEMP013905.1"/>
    </source>
</evidence>
<dbReference type="InterPro" id="IPR051717">
    <property type="entry name" value="MFS_MFSD6"/>
</dbReference>
<keyword evidence="4 6" id="KW-1133">Transmembrane helix</keyword>
<dbReference type="GeneID" id="136820097"/>
<dbReference type="Proteomes" id="UP000594262">
    <property type="component" value="Unplaced"/>
</dbReference>
<accession>A0A7M5WWJ5</accession>
<dbReference type="OrthoDB" id="5989317at2759"/>
<feature type="transmembrane region" description="Helical" evidence="6">
    <location>
        <begin position="598"/>
        <end position="627"/>
    </location>
</feature>
<feature type="transmembrane region" description="Helical" evidence="6">
    <location>
        <begin position="530"/>
        <end position="553"/>
    </location>
</feature>
<keyword evidence="3 6" id="KW-0812">Transmembrane</keyword>
<comment type="similarity">
    <text evidence="2">Belongs to the major facilitator superfamily. MFSD6 family.</text>
</comment>
<feature type="transmembrane region" description="Helical" evidence="6">
    <location>
        <begin position="414"/>
        <end position="435"/>
    </location>
</feature>
<evidence type="ECO:0000256" key="2">
    <source>
        <dbReference type="ARBA" id="ARBA00005241"/>
    </source>
</evidence>
<dbReference type="Gene3D" id="1.20.1250.20">
    <property type="entry name" value="MFS general substrate transporter like domains"/>
    <property type="match status" value="3"/>
</dbReference>
<dbReference type="Pfam" id="PF12832">
    <property type="entry name" value="MFS_1_like"/>
    <property type="match status" value="1"/>
</dbReference>
<dbReference type="PANTHER" id="PTHR16172:SF2">
    <property type="entry name" value="MAJOR FACILITATOR SUPERFAMILY DOMAIN-CONTAINING PROTEIN 6"/>
    <property type="match status" value="1"/>
</dbReference>
<organism evidence="8 9">
    <name type="scientific">Clytia hemisphaerica</name>
    <dbReference type="NCBI Taxonomy" id="252671"/>
    <lineage>
        <taxon>Eukaryota</taxon>
        <taxon>Metazoa</taxon>
        <taxon>Cnidaria</taxon>
        <taxon>Hydrozoa</taxon>
        <taxon>Hydroidolina</taxon>
        <taxon>Leptothecata</taxon>
        <taxon>Obeliida</taxon>
        <taxon>Clytiidae</taxon>
        <taxon>Clytia</taxon>
    </lineage>
</organism>
<evidence type="ECO:0000256" key="1">
    <source>
        <dbReference type="ARBA" id="ARBA00004141"/>
    </source>
</evidence>
<name>A0A7M5WWJ5_9CNID</name>
<dbReference type="AlphaFoldDB" id="A0A7M5WWJ5"/>
<proteinExistence type="inferred from homology"/>